<reference evidence="1 2" key="1">
    <citation type="submission" date="2014-10" db="EMBL/GenBank/DDBJ databases">
        <title>Draft genome of the hookworm Ancylostoma caninum.</title>
        <authorList>
            <person name="Mitreva M."/>
        </authorList>
    </citation>
    <scope>NUCLEOTIDE SEQUENCE [LARGE SCALE GENOMIC DNA]</scope>
    <source>
        <strain evidence="1 2">Baltimore</strain>
    </source>
</reference>
<dbReference type="AlphaFoldDB" id="A0A368F8T9"/>
<organism evidence="1 2">
    <name type="scientific">Ancylostoma caninum</name>
    <name type="common">Dog hookworm</name>
    <dbReference type="NCBI Taxonomy" id="29170"/>
    <lineage>
        <taxon>Eukaryota</taxon>
        <taxon>Metazoa</taxon>
        <taxon>Ecdysozoa</taxon>
        <taxon>Nematoda</taxon>
        <taxon>Chromadorea</taxon>
        <taxon>Rhabditida</taxon>
        <taxon>Rhabditina</taxon>
        <taxon>Rhabditomorpha</taxon>
        <taxon>Strongyloidea</taxon>
        <taxon>Ancylostomatidae</taxon>
        <taxon>Ancylostomatinae</taxon>
        <taxon>Ancylostoma</taxon>
    </lineage>
</organism>
<dbReference type="EMBL" id="JOJR01002493">
    <property type="protein sequence ID" value="RCN28566.1"/>
    <property type="molecule type" value="Genomic_DNA"/>
</dbReference>
<keyword evidence="2" id="KW-1185">Reference proteome</keyword>
<name>A0A368F8T9_ANCCA</name>
<evidence type="ECO:0000313" key="1">
    <source>
        <dbReference type="EMBL" id="RCN28566.1"/>
    </source>
</evidence>
<dbReference type="OrthoDB" id="5907631at2759"/>
<accession>A0A368F8T9</accession>
<dbReference type="Proteomes" id="UP000252519">
    <property type="component" value="Unassembled WGS sequence"/>
</dbReference>
<evidence type="ECO:0000313" key="2">
    <source>
        <dbReference type="Proteomes" id="UP000252519"/>
    </source>
</evidence>
<sequence>MLSYDDVKLLENDMKQLLDFKESILCAGCFSNLENHNAACENFSCRLFRAIPRVSSKDRRIVVITNNCERQLRSIIALNLQFASVVIPAAAAEALLPCRRRSIIALATIHIAQLMQSAPIWYDHACDDLLSTGNPAEFSSAMFESEYRLMKIGVHVGNTRAPAKTAFTLHCFRLMAAEKLKCSVSNGECDLQDSLTSLLGNKTTRGPLPARSDLRVPCKLKMQKNSGCYKALSALRSTCGMLVAVCAYHLLPDNNQGCRNKLKFSFATRTNFTLLRLCFLVLKAPKCLSLSVFMTPLLRMERFCQRFGQ</sequence>
<proteinExistence type="predicted"/>
<gene>
    <name evidence="1" type="ORF">ANCCAN_25688</name>
</gene>
<protein>
    <submittedName>
        <fullName evidence="1">Uncharacterized protein</fullName>
    </submittedName>
</protein>
<comment type="caution">
    <text evidence="1">The sequence shown here is derived from an EMBL/GenBank/DDBJ whole genome shotgun (WGS) entry which is preliminary data.</text>
</comment>